<organism evidence="1 2">
    <name type="scientific">Entomophthora muscae</name>
    <dbReference type="NCBI Taxonomy" id="34485"/>
    <lineage>
        <taxon>Eukaryota</taxon>
        <taxon>Fungi</taxon>
        <taxon>Fungi incertae sedis</taxon>
        <taxon>Zoopagomycota</taxon>
        <taxon>Entomophthoromycotina</taxon>
        <taxon>Entomophthoromycetes</taxon>
        <taxon>Entomophthorales</taxon>
        <taxon>Entomophthoraceae</taxon>
        <taxon>Entomophthora</taxon>
    </lineage>
</organism>
<sequence>MKPVVCYTDVPEQIINQAQKRIPKIPVVTAHKHSPVLASEETEFTEILGGKIDAAFCSTSSTVSYKPSASLSKSGSQDSGMTTFNQLSTISKKRSHGKKNKTTSTTLTNKNDEPAPNLANLLKALNKSEVGITPIIIQEYSKGSYIKLANHLHWEKFPILQFHGPVIMWPTLMLALNNPYVSSTKRLKAGNNIHWRIPQVKLVGYAQLCLQDFSFDGIYLTDNQISCALKFLELVFLAWSDPWSAVGLVPLWHGSDSHEYPLQRAMGTVLELLSYNQAGSRQSMDLVGNLVLSGSKVVYHQRLHHMTKYIGWLLGVMYLVGGKTPNEYARQESLLRECILLGLAFLHSIGINHVNFLPVNDSLFLPFAFC</sequence>
<dbReference type="Proteomes" id="UP001165960">
    <property type="component" value="Unassembled WGS sequence"/>
</dbReference>
<proteinExistence type="predicted"/>
<keyword evidence="2" id="KW-1185">Reference proteome</keyword>
<reference evidence="1" key="1">
    <citation type="submission" date="2022-04" db="EMBL/GenBank/DDBJ databases">
        <title>Genome of the entomopathogenic fungus Entomophthora muscae.</title>
        <authorList>
            <person name="Elya C."/>
            <person name="Lovett B.R."/>
            <person name="Lee E."/>
            <person name="Macias A.M."/>
            <person name="Hajek A.E."/>
            <person name="De Bivort B.L."/>
            <person name="Kasson M.T."/>
            <person name="De Fine Licht H.H."/>
            <person name="Stajich J.E."/>
        </authorList>
    </citation>
    <scope>NUCLEOTIDE SEQUENCE</scope>
    <source>
        <strain evidence="1">Berkeley</strain>
    </source>
</reference>
<evidence type="ECO:0000313" key="1">
    <source>
        <dbReference type="EMBL" id="KAJ9088265.1"/>
    </source>
</evidence>
<dbReference type="EMBL" id="QTSX02000136">
    <property type="protein sequence ID" value="KAJ9088265.1"/>
    <property type="molecule type" value="Genomic_DNA"/>
</dbReference>
<gene>
    <name evidence="1" type="ORF">DSO57_1024847</name>
</gene>
<accession>A0ACC2UN13</accession>
<protein>
    <submittedName>
        <fullName evidence="1">Uncharacterized protein</fullName>
    </submittedName>
</protein>
<name>A0ACC2UN13_9FUNG</name>
<evidence type="ECO:0000313" key="2">
    <source>
        <dbReference type="Proteomes" id="UP001165960"/>
    </source>
</evidence>
<comment type="caution">
    <text evidence="1">The sequence shown here is derived from an EMBL/GenBank/DDBJ whole genome shotgun (WGS) entry which is preliminary data.</text>
</comment>